<organism evidence="2 3">
    <name type="scientific">Papaver atlanticum</name>
    <dbReference type="NCBI Taxonomy" id="357466"/>
    <lineage>
        <taxon>Eukaryota</taxon>
        <taxon>Viridiplantae</taxon>
        <taxon>Streptophyta</taxon>
        <taxon>Embryophyta</taxon>
        <taxon>Tracheophyta</taxon>
        <taxon>Spermatophyta</taxon>
        <taxon>Magnoliopsida</taxon>
        <taxon>Ranunculales</taxon>
        <taxon>Papaveraceae</taxon>
        <taxon>Papaveroideae</taxon>
        <taxon>Papaver</taxon>
    </lineage>
</organism>
<evidence type="ECO:0000313" key="2">
    <source>
        <dbReference type="EMBL" id="KAI3874822.1"/>
    </source>
</evidence>
<dbReference type="GO" id="GO:0008495">
    <property type="term" value="F:protoheme IX farnesyltransferase activity"/>
    <property type="evidence" value="ECO:0007669"/>
    <property type="project" value="InterPro"/>
</dbReference>
<keyword evidence="3" id="KW-1185">Reference proteome</keyword>
<reference evidence="2" key="1">
    <citation type="submission" date="2022-04" db="EMBL/GenBank/DDBJ databases">
        <title>A functionally conserved STORR gene fusion in Papaver species that diverged 16.8 million years ago.</title>
        <authorList>
            <person name="Catania T."/>
        </authorList>
    </citation>
    <scope>NUCLEOTIDE SEQUENCE</scope>
    <source>
        <strain evidence="2">S-188037</strain>
    </source>
</reference>
<dbReference type="GO" id="GO:0016020">
    <property type="term" value="C:membrane"/>
    <property type="evidence" value="ECO:0007669"/>
    <property type="project" value="InterPro"/>
</dbReference>
<dbReference type="InterPro" id="IPR006369">
    <property type="entry name" value="Protohaem_IX_farnesylTrfase"/>
</dbReference>
<gene>
    <name evidence="2" type="ORF">MKW98_019395</name>
</gene>
<comment type="caution">
    <text evidence="2">The sequence shown here is derived from an EMBL/GenBank/DDBJ whole genome shotgun (WGS) entry which is preliminary data.</text>
</comment>
<protein>
    <recommendedName>
        <fullName evidence="4">Heme O synthase</fullName>
    </recommendedName>
</protein>
<dbReference type="GO" id="GO:0006784">
    <property type="term" value="P:heme A biosynthetic process"/>
    <property type="evidence" value="ECO:0007669"/>
    <property type="project" value="TreeGrafter"/>
</dbReference>
<accession>A0AAD4XBB6</accession>
<dbReference type="Proteomes" id="UP001202328">
    <property type="component" value="Unassembled WGS sequence"/>
</dbReference>
<dbReference type="PANTHER" id="PTHR43448:SF2">
    <property type="entry name" value="PROTOHEME IX FARNESYLTRANSFERASE, MITOCHONDRIAL"/>
    <property type="match status" value="1"/>
</dbReference>
<evidence type="ECO:0000313" key="3">
    <source>
        <dbReference type="Proteomes" id="UP001202328"/>
    </source>
</evidence>
<evidence type="ECO:0008006" key="4">
    <source>
        <dbReference type="Google" id="ProtNLM"/>
    </source>
</evidence>
<proteinExistence type="predicted"/>
<name>A0AAD4XBB6_9MAGN</name>
<dbReference type="AlphaFoldDB" id="A0AAD4XBB6"/>
<dbReference type="PANTHER" id="PTHR43448">
    <property type="entry name" value="PROTOHEME IX FARNESYLTRANSFERASE, MITOCHONDRIAL"/>
    <property type="match status" value="1"/>
</dbReference>
<dbReference type="EMBL" id="JAJJMB010012638">
    <property type="protein sequence ID" value="KAI3874822.1"/>
    <property type="molecule type" value="Genomic_DNA"/>
</dbReference>
<evidence type="ECO:0000256" key="1">
    <source>
        <dbReference type="ARBA" id="ARBA00022679"/>
    </source>
</evidence>
<keyword evidence="1" id="KW-0808">Transferase</keyword>
<sequence length="124" mass="13291">MGWSCCWCIPPLLGWAAAAGHVSLNAVILPAALYFWQLPHFIALAGFTDSTSLIQWRISIPGIRKSDADRPLRFSSSSSAAAAVVGPSVAATTSTTATVTKARDVAEAVKYYGHCYWELSGRVF</sequence>
<dbReference type="GO" id="GO:0005739">
    <property type="term" value="C:mitochondrion"/>
    <property type="evidence" value="ECO:0007669"/>
    <property type="project" value="TreeGrafter"/>
</dbReference>